<name>A0AC61RIL1_9BACT</name>
<dbReference type="EMBL" id="SRYB01000007">
    <property type="protein sequence ID" value="TGY79415.1"/>
    <property type="molecule type" value="Genomic_DNA"/>
</dbReference>
<sequence length="233" mass="25703">MTPPPYYGSGAIVNQVNSVMKRVYVRMFIGLLISAFCALGVASSAAAMQFIFGNQLVFWGMFIVMLAMAWILPTRMAKMSTSTCLLLFCVFSAIMGVWLAPIFIAYRIGTIVYTFFITAGTFGAMSVYGYFTKSDLSKMGTYLMMALFGLIIASVVNIFWANSTMEWIISIVGVLIFTGLTAWDTQQVKRLAAANLDPQLADKLATMGALNLYLDFINLFLFLLRIFGGGSRD</sequence>
<protein>
    <submittedName>
        <fullName evidence="1">Bax inhibitor-1/YccA family protein</fullName>
    </submittedName>
</protein>
<dbReference type="Proteomes" id="UP000306319">
    <property type="component" value="Unassembled WGS sequence"/>
</dbReference>
<evidence type="ECO:0000313" key="1">
    <source>
        <dbReference type="EMBL" id="TGY79415.1"/>
    </source>
</evidence>
<gene>
    <name evidence="1" type="ORF">E5331_06470</name>
</gene>
<reference evidence="1" key="1">
    <citation type="submission" date="2019-04" db="EMBL/GenBank/DDBJ databases">
        <title>Microbes associate with the intestines of laboratory mice.</title>
        <authorList>
            <person name="Navarre W."/>
            <person name="Wong E."/>
            <person name="Huang K."/>
            <person name="Tropini C."/>
            <person name="Ng K."/>
            <person name="Yu B."/>
        </authorList>
    </citation>
    <scope>NUCLEOTIDE SEQUENCE</scope>
    <source>
        <strain evidence="1">NM04_E33</strain>
    </source>
</reference>
<proteinExistence type="predicted"/>
<comment type="caution">
    <text evidence="1">The sequence shown here is derived from an EMBL/GenBank/DDBJ whole genome shotgun (WGS) entry which is preliminary data.</text>
</comment>
<accession>A0AC61RIL1</accession>
<evidence type="ECO:0000313" key="2">
    <source>
        <dbReference type="Proteomes" id="UP000306319"/>
    </source>
</evidence>
<keyword evidence="2" id="KW-1185">Reference proteome</keyword>
<organism evidence="1 2">
    <name type="scientific">Lepagella muris</name>
    <dbReference type="NCBI Taxonomy" id="3032870"/>
    <lineage>
        <taxon>Bacteria</taxon>
        <taxon>Pseudomonadati</taxon>
        <taxon>Bacteroidota</taxon>
        <taxon>Bacteroidia</taxon>
        <taxon>Bacteroidales</taxon>
        <taxon>Muribaculaceae</taxon>
        <taxon>Lepagella</taxon>
    </lineage>
</organism>